<keyword evidence="13" id="KW-1185">Reference proteome</keyword>
<dbReference type="EMBL" id="CM010717">
    <property type="protein sequence ID" value="RZC55309.1"/>
    <property type="molecule type" value="Genomic_DNA"/>
</dbReference>
<evidence type="ECO:0000256" key="9">
    <source>
        <dbReference type="ARBA" id="ARBA00037934"/>
    </source>
</evidence>
<comment type="subcellular location">
    <subcellularLocation>
        <location evidence="1">Endoplasmic reticulum membrane</location>
        <topology evidence="1">Single-pass type IV membrane protein</topology>
    </subcellularLocation>
</comment>
<evidence type="ECO:0000256" key="7">
    <source>
        <dbReference type="ARBA" id="ARBA00023054"/>
    </source>
</evidence>
<sequence>MEKVQSRFLIHGCFGSGEKLPPTDSRLRPDQRGRLYVEQTCKTCMRLSSGPHSVIMDDEVTQAVEKVIKEWEETSSSVENNVKAIQKFGTSVDGMTKEKNSHQRLNGLAQDGLALLRSLQFKLDLLAQQLLTEEQVQSAHSTLTSWKDQYQRLFISVSLFVWDYVFSFVGDKAVIYMFNGCSLHLGLRNANLQAQTNMRKAAQTKRELLLGGGEECTIRRRNLQTKAGITNASESITESLRRTRQLMVQEVERSENILATFDESTGVLKKAESEYKGHRSLLMRTKNLLSTMRRQDVVERLILFGGCFMFSCAVFYVVSKRIGVFLLLRKVTEAMKAGTIVPGDLGAGVAENGFNGVRIDDNGIPNVEVPPLEMMRDEL</sequence>
<evidence type="ECO:0000256" key="1">
    <source>
        <dbReference type="ARBA" id="ARBA00004163"/>
    </source>
</evidence>
<evidence type="ECO:0000256" key="8">
    <source>
        <dbReference type="ARBA" id="ARBA00023136"/>
    </source>
</evidence>
<dbReference type="GO" id="GO:0005484">
    <property type="term" value="F:SNAP receptor activity"/>
    <property type="evidence" value="ECO:0007669"/>
    <property type="project" value="InterPro"/>
</dbReference>
<accession>A0A4Y7J6F8</accession>
<dbReference type="PANTHER" id="PTHR12825:SF0">
    <property type="entry name" value="VESICLE TRANSPORT PROTEIN SEC20"/>
    <property type="match status" value="1"/>
</dbReference>
<feature type="domain" description="Sec20 C-terminal" evidence="11">
    <location>
        <begin position="233"/>
        <end position="322"/>
    </location>
</feature>
<dbReference type="STRING" id="3469.A0A4Y7J6F8"/>
<name>A0A4Y7J6F8_PAPSO</name>
<keyword evidence="3 10" id="KW-0812">Transmembrane</keyword>
<dbReference type="Gramene" id="RZC55309">
    <property type="protein sequence ID" value="RZC55309"/>
    <property type="gene ID" value="C5167_014172"/>
</dbReference>
<dbReference type="GO" id="GO:0031201">
    <property type="term" value="C:SNARE complex"/>
    <property type="evidence" value="ECO:0007669"/>
    <property type="project" value="TreeGrafter"/>
</dbReference>
<dbReference type="AlphaFoldDB" id="A0A4Y7J6F8"/>
<protein>
    <recommendedName>
        <fullName evidence="11">Sec20 C-terminal domain-containing protein</fullName>
    </recommendedName>
</protein>
<reference evidence="12 13" key="1">
    <citation type="journal article" date="2018" name="Science">
        <title>The opium poppy genome and morphinan production.</title>
        <authorList>
            <person name="Guo L."/>
            <person name="Winzer T."/>
            <person name="Yang X."/>
            <person name="Li Y."/>
            <person name="Ning Z."/>
            <person name="He Z."/>
            <person name="Teodor R."/>
            <person name="Lu Y."/>
            <person name="Bowser T.A."/>
            <person name="Graham I.A."/>
            <person name="Ye K."/>
        </authorList>
    </citation>
    <scope>NUCLEOTIDE SEQUENCE [LARGE SCALE GENOMIC DNA]</scope>
    <source>
        <strain evidence="13">cv. HN1</strain>
        <tissue evidence="12">Leaves</tissue>
    </source>
</reference>
<evidence type="ECO:0000313" key="12">
    <source>
        <dbReference type="EMBL" id="RZC55309.1"/>
    </source>
</evidence>
<keyword evidence="8 10" id="KW-0472">Membrane</keyword>
<comment type="similarity">
    <text evidence="9">Belongs to the SEC20 family.</text>
</comment>
<dbReference type="GO" id="GO:0005789">
    <property type="term" value="C:endoplasmic reticulum membrane"/>
    <property type="evidence" value="ECO:0007669"/>
    <property type="project" value="UniProtKB-SubCell"/>
</dbReference>
<feature type="transmembrane region" description="Helical" evidence="10">
    <location>
        <begin position="301"/>
        <end position="319"/>
    </location>
</feature>
<dbReference type="OMA" id="IMAQEST"/>
<dbReference type="Proteomes" id="UP000316621">
    <property type="component" value="Chromosome 3"/>
</dbReference>
<organism evidence="12 13">
    <name type="scientific">Papaver somniferum</name>
    <name type="common">Opium poppy</name>
    <dbReference type="NCBI Taxonomy" id="3469"/>
    <lineage>
        <taxon>Eukaryota</taxon>
        <taxon>Viridiplantae</taxon>
        <taxon>Streptophyta</taxon>
        <taxon>Embryophyta</taxon>
        <taxon>Tracheophyta</taxon>
        <taxon>Spermatophyta</taxon>
        <taxon>Magnoliopsida</taxon>
        <taxon>Ranunculales</taxon>
        <taxon>Papaveraceae</taxon>
        <taxon>Papaveroideae</taxon>
        <taxon>Papaver</taxon>
    </lineage>
</organism>
<evidence type="ECO:0000313" key="13">
    <source>
        <dbReference type="Proteomes" id="UP000316621"/>
    </source>
</evidence>
<evidence type="ECO:0000256" key="3">
    <source>
        <dbReference type="ARBA" id="ARBA00022692"/>
    </source>
</evidence>
<dbReference type="GO" id="GO:0006890">
    <property type="term" value="P:retrograde vesicle-mediated transport, Golgi to endoplasmic reticulum"/>
    <property type="evidence" value="ECO:0007669"/>
    <property type="project" value="InterPro"/>
</dbReference>
<dbReference type="Pfam" id="PF03908">
    <property type="entry name" value="Sec20"/>
    <property type="match status" value="1"/>
</dbReference>
<keyword evidence="6 10" id="KW-1133">Transmembrane helix</keyword>
<evidence type="ECO:0000256" key="10">
    <source>
        <dbReference type="SAM" id="Phobius"/>
    </source>
</evidence>
<dbReference type="InterPro" id="IPR056173">
    <property type="entry name" value="Sec20_C"/>
</dbReference>
<evidence type="ECO:0000256" key="4">
    <source>
        <dbReference type="ARBA" id="ARBA00022824"/>
    </source>
</evidence>
<evidence type="ECO:0000259" key="11">
    <source>
        <dbReference type="Pfam" id="PF03908"/>
    </source>
</evidence>
<evidence type="ECO:0000256" key="6">
    <source>
        <dbReference type="ARBA" id="ARBA00022989"/>
    </source>
</evidence>
<keyword evidence="5" id="KW-0931">ER-Golgi transport</keyword>
<gene>
    <name evidence="12" type="ORF">C5167_014172</name>
</gene>
<keyword evidence="7" id="KW-0175">Coiled coil</keyword>
<dbReference type="PANTHER" id="PTHR12825">
    <property type="entry name" value="BNIP1-RELATED"/>
    <property type="match status" value="1"/>
</dbReference>
<keyword evidence="2" id="KW-0813">Transport</keyword>
<proteinExistence type="inferred from homology"/>
<dbReference type="InterPro" id="IPR005606">
    <property type="entry name" value="Sec20"/>
</dbReference>
<evidence type="ECO:0000256" key="5">
    <source>
        <dbReference type="ARBA" id="ARBA00022892"/>
    </source>
</evidence>
<evidence type="ECO:0000256" key="2">
    <source>
        <dbReference type="ARBA" id="ARBA00022448"/>
    </source>
</evidence>
<keyword evidence="4" id="KW-0256">Endoplasmic reticulum</keyword>